<dbReference type="PANTHER" id="PTHR42872:SF6">
    <property type="entry name" value="PROTEIN-GLUTAMATE METHYLESTERASE_PROTEIN-GLUTAMINE GLUTAMINASE"/>
    <property type="match status" value="1"/>
</dbReference>
<sequence>MPNRNVVAIGGSAGSTKPLNAILEKLPHDLKAAIIIVIHVPSESIGLYSAIASRSPIPVVTAQDGMAIESGKVFIAPPDHHLLLMGDVFKLGKGPRENLARPAIDPLFRSVALSAGSRAIGLILSGMLNDGASGLAAIKKCGGIALVQAPNMAEAAAMPIAALEATPVDLSAGEAELAAAIVRYVEQEAGPPQPVPRELKLEVDIAAGAGATTKTIAKLGHPVALTCPDCGGVLSEVEGSRPLRFRCQVGHALSAKTLLADQQSAVDEAMRVALRIIEERAELVSRMGRDARASGREGIAENFLKKSDEYRGHADTLRQALLQLMEAEPDDLDEPEIASYEVPIVLKNN</sequence>
<keyword evidence="4" id="KW-0145">Chemotaxis</keyword>
<feature type="active site" evidence="4">
    <location>
        <position position="39"/>
    </location>
</feature>
<feature type="active site" evidence="4">
    <location>
        <position position="12"/>
    </location>
</feature>
<evidence type="ECO:0000259" key="5">
    <source>
        <dbReference type="PROSITE" id="PS50122"/>
    </source>
</evidence>
<dbReference type="Gene3D" id="3.40.50.180">
    <property type="entry name" value="Methylesterase CheB, C-terminal domain"/>
    <property type="match status" value="1"/>
</dbReference>
<dbReference type="RefSeq" id="WP_080868160.1">
    <property type="nucleotide sequence ID" value="NZ_LT009733.1"/>
</dbReference>
<dbReference type="GO" id="GO:0008984">
    <property type="term" value="F:protein-glutamate methylesterase activity"/>
    <property type="evidence" value="ECO:0007669"/>
    <property type="project" value="UniProtKB-EC"/>
</dbReference>
<dbReference type="GO" id="GO:0000156">
    <property type="term" value="F:phosphorelay response regulator activity"/>
    <property type="evidence" value="ECO:0007669"/>
    <property type="project" value="InterPro"/>
</dbReference>
<evidence type="ECO:0000313" key="7">
    <source>
        <dbReference type="Proteomes" id="UP000191897"/>
    </source>
</evidence>
<reference evidence="6 7" key="1">
    <citation type="submission" date="2016-01" db="EMBL/GenBank/DDBJ databases">
        <authorList>
            <person name="Oliw E.H."/>
        </authorList>
    </citation>
    <scope>NUCLEOTIDE SEQUENCE [LARGE SCALE GENOMIC DNA]</scope>
    <source>
        <strain evidence="6 7">Kerr 14</strain>
    </source>
</reference>
<dbReference type="Proteomes" id="UP000191897">
    <property type="component" value="Unassembled WGS sequence"/>
</dbReference>
<gene>
    <name evidence="6" type="ORF">AGR4C_pb30076</name>
</gene>
<dbReference type="Pfam" id="PF01339">
    <property type="entry name" value="CheB_methylest"/>
    <property type="match status" value="1"/>
</dbReference>
<dbReference type="InterPro" id="IPR011247">
    <property type="entry name" value="Chemotax_prot-Glu_Me-esterase"/>
</dbReference>
<dbReference type="GO" id="GO:0006935">
    <property type="term" value="P:chemotaxis"/>
    <property type="evidence" value="ECO:0007669"/>
    <property type="project" value="UniProtKB-UniRule"/>
</dbReference>
<dbReference type="SUPFAM" id="SSF52738">
    <property type="entry name" value="Methylesterase CheB, C-terminal domain"/>
    <property type="match status" value="1"/>
</dbReference>
<dbReference type="CDD" id="cd16433">
    <property type="entry name" value="CheB"/>
    <property type="match status" value="1"/>
</dbReference>
<comment type="catalytic activity">
    <reaction evidence="3">
        <text>[protein]-L-glutamate 5-O-methyl ester + H2O = L-glutamyl-[protein] + methanol + H(+)</text>
        <dbReference type="Rhea" id="RHEA:23236"/>
        <dbReference type="Rhea" id="RHEA-COMP:10208"/>
        <dbReference type="Rhea" id="RHEA-COMP:10311"/>
        <dbReference type="ChEBI" id="CHEBI:15377"/>
        <dbReference type="ChEBI" id="CHEBI:15378"/>
        <dbReference type="ChEBI" id="CHEBI:17790"/>
        <dbReference type="ChEBI" id="CHEBI:29973"/>
        <dbReference type="ChEBI" id="CHEBI:82795"/>
        <dbReference type="EC" id="3.1.1.61"/>
    </reaction>
</comment>
<evidence type="ECO:0000256" key="3">
    <source>
        <dbReference type="ARBA" id="ARBA00048267"/>
    </source>
</evidence>
<evidence type="ECO:0000313" key="6">
    <source>
        <dbReference type="EMBL" id="CUX68066.1"/>
    </source>
</evidence>
<name>A0A1S7SFK8_AGRTU</name>
<evidence type="ECO:0000256" key="4">
    <source>
        <dbReference type="PROSITE-ProRule" id="PRU00050"/>
    </source>
</evidence>
<evidence type="ECO:0000256" key="2">
    <source>
        <dbReference type="ARBA" id="ARBA00039140"/>
    </source>
</evidence>
<dbReference type="AlphaFoldDB" id="A0A1S7SFK8"/>
<dbReference type="GO" id="GO:0005737">
    <property type="term" value="C:cytoplasm"/>
    <property type="evidence" value="ECO:0007669"/>
    <property type="project" value="InterPro"/>
</dbReference>
<accession>A0A1S7SFK8</accession>
<dbReference type="EMBL" id="FBWC01000042">
    <property type="protein sequence ID" value="CUX68066.1"/>
    <property type="molecule type" value="Genomic_DNA"/>
</dbReference>
<feature type="domain" description="CheB-type methylesterase" evidence="5">
    <location>
        <begin position="1"/>
        <end position="188"/>
    </location>
</feature>
<dbReference type="PANTHER" id="PTHR42872">
    <property type="entry name" value="PROTEIN-GLUTAMATE METHYLESTERASE/PROTEIN-GLUTAMINE GLUTAMINASE"/>
    <property type="match status" value="1"/>
</dbReference>
<dbReference type="InterPro" id="IPR000673">
    <property type="entry name" value="Sig_transdc_resp-reg_Me-estase"/>
</dbReference>
<dbReference type="EC" id="3.1.1.61" evidence="2"/>
<proteinExistence type="predicted"/>
<feature type="active site" evidence="4">
    <location>
        <position position="130"/>
    </location>
</feature>
<dbReference type="InterPro" id="IPR035909">
    <property type="entry name" value="CheB_C"/>
</dbReference>
<evidence type="ECO:0000256" key="1">
    <source>
        <dbReference type="ARBA" id="ARBA00022801"/>
    </source>
</evidence>
<protein>
    <recommendedName>
        <fullName evidence="2">protein-glutamate methylesterase</fullName>
        <ecNumber evidence="2">3.1.1.61</ecNumber>
    </recommendedName>
</protein>
<organism evidence="6 7">
    <name type="scientific">Agrobacterium tumefaciens str. Kerr 14</name>
    <dbReference type="NCBI Taxonomy" id="1183424"/>
    <lineage>
        <taxon>Bacteria</taxon>
        <taxon>Pseudomonadati</taxon>
        <taxon>Pseudomonadota</taxon>
        <taxon>Alphaproteobacteria</taxon>
        <taxon>Hyphomicrobiales</taxon>
        <taxon>Rhizobiaceae</taxon>
        <taxon>Rhizobium/Agrobacterium group</taxon>
        <taxon>Agrobacterium</taxon>
        <taxon>Agrobacterium tumefaciens complex</taxon>
    </lineage>
</organism>
<dbReference type="PIRSF" id="PIRSF036461">
    <property type="entry name" value="Chmtx_methlestr"/>
    <property type="match status" value="1"/>
</dbReference>
<keyword evidence="1 4" id="KW-0378">Hydrolase</keyword>
<dbReference type="PROSITE" id="PS50122">
    <property type="entry name" value="CHEB"/>
    <property type="match status" value="1"/>
</dbReference>